<dbReference type="AlphaFoldDB" id="A0A2S2QY44"/>
<evidence type="ECO:0000256" key="1">
    <source>
        <dbReference type="SAM" id="MobiDB-lite"/>
    </source>
</evidence>
<accession>A0A2S2QY44</accession>
<feature type="compositionally biased region" description="Basic and acidic residues" evidence="1">
    <location>
        <begin position="100"/>
        <end position="109"/>
    </location>
</feature>
<feature type="compositionally biased region" description="Basic and acidic residues" evidence="1">
    <location>
        <begin position="42"/>
        <end position="56"/>
    </location>
</feature>
<feature type="region of interest" description="Disordered" evidence="1">
    <location>
        <begin position="1"/>
        <end position="60"/>
    </location>
</feature>
<feature type="region of interest" description="Disordered" evidence="1">
    <location>
        <begin position="166"/>
        <end position="241"/>
    </location>
</feature>
<reference evidence="2" key="1">
    <citation type="submission" date="2018-04" db="EMBL/GenBank/DDBJ databases">
        <title>Transcriptome assembly of Sipha flava.</title>
        <authorList>
            <person name="Scully E.D."/>
            <person name="Geib S.M."/>
            <person name="Palmer N.A."/>
            <person name="Koch K."/>
            <person name="Bradshaw J."/>
            <person name="Heng-Moss T."/>
            <person name="Sarath G."/>
        </authorList>
    </citation>
    <scope>NUCLEOTIDE SEQUENCE</scope>
</reference>
<feature type="compositionally biased region" description="Basic and acidic residues" evidence="1">
    <location>
        <begin position="191"/>
        <end position="207"/>
    </location>
</feature>
<evidence type="ECO:0000313" key="2">
    <source>
        <dbReference type="EMBL" id="MBY82042.1"/>
    </source>
</evidence>
<gene>
    <name evidence="2" type="ORF">g.75384</name>
</gene>
<feature type="compositionally biased region" description="Low complexity" evidence="1">
    <location>
        <begin position="175"/>
        <end position="184"/>
    </location>
</feature>
<feature type="compositionally biased region" description="Basic and acidic residues" evidence="1">
    <location>
        <begin position="117"/>
        <end position="131"/>
    </location>
</feature>
<sequence>MAQLGVGQVHEARDGHRHQLRGTVVGGVHDGPGQQHQPAVRRLPDGQDRPEEDHRRAGTAVHRVVVAAAVRVHRVGAVPGPADGRHGQGHVVHGGAGVPGRDRGREHPRSAGHRVHSAAEQRRAVRSDRRAARVVSHAERCVGRGAGAVRGHVRVRARVAILPAEEGPPRGRGRGAAVVSRAPGGWRGRGAAHDGDERAQGHGEPVDVPRAVHQPEELQRAHGGGDGVRGAARGRHQQPDRVLGAHTARARAHHRQVRLHHGVLHRAGGGQLRRHGASGPGGPQAAAARLRAQPGRDHRAVRALLLPGRARRRRVRVHVLAVRVPPDVLRYVRHRHRVHTGRVPRRDVPRQHPLALLRHRVRHARHVVVRLQQDVPVGVQRVRVPHHVLGLCGRQLHMRGLRVPVRDRDHRQNVLGDPGDVGAQRGPRHQQRGQDQGDDKAAERPAVAKHALENCVLSNRTYYRYTCTYTYIKLLNCFRNKKKNGGNGHRSNGFFFDRKDVLTCNSAVVHVFICTLFI</sequence>
<organism evidence="2">
    <name type="scientific">Sipha flava</name>
    <name type="common">yellow sugarcane aphid</name>
    <dbReference type="NCBI Taxonomy" id="143950"/>
    <lineage>
        <taxon>Eukaryota</taxon>
        <taxon>Metazoa</taxon>
        <taxon>Ecdysozoa</taxon>
        <taxon>Arthropoda</taxon>
        <taxon>Hexapoda</taxon>
        <taxon>Insecta</taxon>
        <taxon>Pterygota</taxon>
        <taxon>Neoptera</taxon>
        <taxon>Paraneoptera</taxon>
        <taxon>Hemiptera</taxon>
        <taxon>Sternorrhyncha</taxon>
        <taxon>Aphidomorpha</taxon>
        <taxon>Aphidoidea</taxon>
        <taxon>Aphididae</taxon>
        <taxon>Sipha</taxon>
    </lineage>
</organism>
<proteinExistence type="predicted"/>
<feature type="region of interest" description="Disordered" evidence="1">
    <location>
        <begin position="79"/>
        <end position="131"/>
    </location>
</feature>
<dbReference type="EMBL" id="GGMS01012839">
    <property type="protein sequence ID" value="MBY82042.1"/>
    <property type="molecule type" value="Transcribed_RNA"/>
</dbReference>
<feature type="region of interest" description="Disordered" evidence="1">
    <location>
        <begin position="403"/>
        <end position="444"/>
    </location>
</feature>
<name>A0A2S2QY44_9HEMI</name>
<protein>
    <submittedName>
        <fullName evidence="2">Uncharacterized protein</fullName>
    </submittedName>
</protein>